<dbReference type="InterPro" id="IPR025591">
    <property type="entry name" value="RloB"/>
</dbReference>
<dbReference type="AlphaFoldDB" id="A0A9D2HHG0"/>
<protein>
    <submittedName>
        <fullName evidence="1">RloB family protein</fullName>
    </submittedName>
</protein>
<dbReference type="EMBL" id="DWZA01000047">
    <property type="protein sequence ID" value="HJA70932.1"/>
    <property type="molecule type" value="Genomic_DNA"/>
</dbReference>
<dbReference type="Proteomes" id="UP000823900">
    <property type="component" value="Unassembled WGS sequence"/>
</dbReference>
<proteinExistence type="predicted"/>
<reference evidence="1" key="2">
    <citation type="submission" date="2021-04" db="EMBL/GenBank/DDBJ databases">
        <authorList>
            <person name="Gilroy R."/>
        </authorList>
    </citation>
    <scope>NUCLEOTIDE SEQUENCE</scope>
    <source>
        <strain evidence="1">CHK178-16964</strain>
    </source>
</reference>
<name>A0A9D2HHG0_9FIRM</name>
<dbReference type="Pfam" id="PF13707">
    <property type="entry name" value="RloB"/>
    <property type="match status" value="1"/>
</dbReference>
<evidence type="ECO:0000313" key="2">
    <source>
        <dbReference type="Proteomes" id="UP000823900"/>
    </source>
</evidence>
<organism evidence="1 2">
    <name type="scientific">Candidatus Lachnoclostridium stercoravium</name>
    <dbReference type="NCBI Taxonomy" id="2838633"/>
    <lineage>
        <taxon>Bacteria</taxon>
        <taxon>Bacillati</taxon>
        <taxon>Bacillota</taxon>
        <taxon>Clostridia</taxon>
        <taxon>Lachnospirales</taxon>
        <taxon>Lachnospiraceae</taxon>
    </lineage>
</organism>
<gene>
    <name evidence="1" type="ORF">IAA07_05035</name>
</gene>
<sequence length="213" mass="24954">MGRTQLSPQRLSETKKANIGRIIIFCEGKTEKFYFDYFAEIIKKNKYTDIEVVLKTANGNARTVLNCAEEFMSDEENNQKYNTYGKYLAFDCDDPPDIQAVIQAAKDYELLISNHLFEIWLLMHFEDIEEKISKREIYRHLSFHLHNNYSKGHRGKTREIIQNGSIEKAIDNARNLEKRYLAEGKNVFSDIKDMNPFTNVYKLVEQFMVEISG</sequence>
<comment type="caution">
    <text evidence="1">The sequence shown here is derived from an EMBL/GenBank/DDBJ whole genome shotgun (WGS) entry which is preliminary data.</text>
</comment>
<reference evidence="1" key="1">
    <citation type="journal article" date="2021" name="PeerJ">
        <title>Extensive microbial diversity within the chicken gut microbiome revealed by metagenomics and culture.</title>
        <authorList>
            <person name="Gilroy R."/>
            <person name="Ravi A."/>
            <person name="Getino M."/>
            <person name="Pursley I."/>
            <person name="Horton D.L."/>
            <person name="Alikhan N.F."/>
            <person name="Baker D."/>
            <person name="Gharbi K."/>
            <person name="Hall N."/>
            <person name="Watson M."/>
            <person name="Adriaenssens E.M."/>
            <person name="Foster-Nyarko E."/>
            <person name="Jarju S."/>
            <person name="Secka A."/>
            <person name="Antonio M."/>
            <person name="Oren A."/>
            <person name="Chaudhuri R.R."/>
            <person name="La Ragione R."/>
            <person name="Hildebrand F."/>
            <person name="Pallen M.J."/>
        </authorList>
    </citation>
    <scope>NUCLEOTIDE SEQUENCE</scope>
    <source>
        <strain evidence="1">CHK178-16964</strain>
    </source>
</reference>
<evidence type="ECO:0000313" key="1">
    <source>
        <dbReference type="EMBL" id="HJA70932.1"/>
    </source>
</evidence>
<accession>A0A9D2HHG0</accession>